<protein>
    <submittedName>
        <fullName evidence="6">Uncharacterized protein</fullName>
    </submittedName>
</protein>
<dbReference type="AlphaFoldDB" id="A0AAD9NAZ0"/>
<evidence type="ECO:0000313" key="6">
    <source>
        <dbReference type="EMBL" id="KAK2160554.1"/>
    </source>
</evidence>
<evidence type="ECO:0000256" key="5">
    <source>
        <dbReference type="ARBA" id="ARBA00023152"/>
    </source>
</evidence>
<dbReference type="Gene3D" id="3.40.1190.20">
    <property type="match status" value="1"/>
</dbReference>
<dbReference type="GO" id="GO:0046872">
    <property type="term" value="F:metal ion binding"/>
    <property type="evidence" value="ECO:0007669"/>
    <property type="project" value="UniProtKB-KW"/>
</dbReference>
<dbReference type="Pfam" id="PF04587">
    <property type="entry name" value="ADP_PFK_GK"/>
    <property type="match status" value="1"/>
</dbReference>
<organism evidence="6 7">
    <name type="scientific">Ridgeia piscesae</name>
    <name type="common">Tubeworm</name>
    <dbReference type="NCBI Taxonomy" id="27915"/>
    <lineage>
        <taxon>Eukaryota</taxon>
        <taxon>Metazoa</taxon>
        <taxon>Spiralia</taxon>
        <taxon>Lophotrochozoa</taxon>
        <taxon>Annelida</taxon>
        <taxon>Polychaeta</taxon>
        <taxon>Sedentaria</taxon>
        <taxon>Canalipalpata</taxon>
        <taxon>Sabellida</taxon>
        <taxon>Siboglinidae</taxon>
        <taxon>Ridgeia</taxon>
    </lineage>
</organism>
<dbReference type="InterPro" id="IPR029056">
    <property type="entry name" value="Ribokinase-like"/>
</dbReference>
<evidence type="ECO:0000256" key="2">
    <source>
        <dbReference type="ARBA" id="ARBA00022723"/>
    </source>
</evidence>
<dbReference type="GO" id="GO:0043843">
    <property type="term" value="F:ADP-specific glucokinase activity"/>
    <property type="evidence" value="ECO:0007669"/>
    <property type="project" value="TreeGrafter"/>
</dbReference>
<dbReference type="InterPro" id="IPR007666">
    <property type="entry name" value="ADP_PFK/GK"/>
</dbReference>
<keyword evidence="2" id="KW-0479">Metal-binding</keyword>
<dbReference type="PANTHER" id="PTHR21208">
    <property type="entry name" value="ADP-DEPENDENT GLUCOKINASE"/>
    <property type="match status" value="1"/>
</dbReference>
<evidence type="ECO:0000256" key="1">
    <source>
        <dbReference type="ARBA" id="ARBA00022679"/>
    </source>
</evidence>
<keyword evidence="7" id="KW-1185">Reference proteome</keyword>
<gene>
    <name evidence="6" type="ORF">NP493_1636g00024</name>
</gene>
<keyword evidence="3" id="KW-0418">Kinase</keyword>
<comment type="caution">
    <text evidence="6">The sequence shown here is derived from an EMBL/GenBank/DDBJ whole genome shotgun (WGS) entry which is preliminary data.</text>
</comment>
<sequence>MAGYSESNRRSRLTRIHFHSLSFHLVATAAGVWLNSVEAVAAGAYAAGRQACDHKFEPDQLEMRISPELKFYSGATTRQFDSDAPVSEFTHKGYSFAFSPVLVCLHPEKTVGLGDAISATGLLYSEFRSDNTEYAQSGDLSK</sequence>
<reference evidence="6" key="1">
    <citation type="journal article" date="2023" name="Mol. Biol. Evol.">
        <title>Third-Generation Sequencing Reveals the Adaptive Role of the Epigenome in Three Deep-Sea Polychaetes.</title>
        <authorList>
            <person name="Perez M."/>
            <person name="Aroh O."/>
            <person name="Sun Y."/>
            <person name="Lan Y."/>
            <person name="Juniper S.K."/>
            <person name="Young C.R."/>
            <person name="Angers B."/>
            <person name="Qian P.Y."/>
        </authorList>
    </citation>
    <scope>NUCLEOTIDE SEQUENCE</scope>
    <source>
        <strain evidence="6">R07B-5</strain>
    </source>
</reference>
<proteinExistence type="predicted"/>
<evidence type="ECO:0000256" key="3">
    <source>
        <dbReference type="ARBA" id="ARBA00022777"/>
    </source>
</evidence>
<dbReference type="GO" id="GO:0005783">
    <property type="term" value="C:endoplasmic reticulum"/>
    <property type="evidence" value="ECO:0007669"/>
    <property type="project" value="TreeGrafter"/>
</dbReference>
<dbReference type="PROSITE" id="PS51255">
    <property type="entry name" value="ADPK"/>
    <property type="match status" value="1"/>
</dbReference>
<evidence type="ECO:0000256" key="4">
    <source>
        <dbReference type="ARBA" id="ARBA00022842"/>
    </source>
</evidence>
<evidence type="ECO:0000313" key="7">
    <source>
        <dbReference type="Proteomes" id="UP001209878"/>
    </source>
</evidence>
<dbReference type="SUPFAM" id="SSF53613">
    <property type="entry name" value="Ribokinase-like"/>
    <property type="match status" value="1"/>
</dbReference>
<keyword evidence="1" id="KW-0808">Transferase</keyword>
<keyword evidence="5" id="KW-0324">Glycolysis</keyword>
<accession>A0AAD9NAZ0</accession>
<dbReference type="PANTHER" id="PTHR21208:SF0">
    <property type="entry name" value="ADP-DEPENDENT GLUCOKINASE"/>
    <property type="match status" value="1"/>
</dbReference>
<dbReference type="Proteomes" id="UP001209878">
    <property type="component" value="Unassembled WGS sequence"/>
</dbReference>
<dbReference type="GO" id="GO:0006006">
    <property type="term" value="P:glucose metabolic process"/>
    <property type="evidence" value="ECO:0007669"/>
    <property type="project" value="TreeGrafter"/>
</dbReference>
<dbReference type="GO" id="GO:0006096">
    <property type="term" value="P:glycolytic process"/>
    <property type="evidence" value="ECO:0007669"/>
    <property type="project" value="UniProtKB-KW"/>
</dbReference>
<name>A0AAD9NAZ0_RIDPI</name>
<dbReference type="EMBL" id="JAODUO010001638">
    <property type="protein sequence ID" value="KAK2160554.1"/>
    <property type="molecule type" value="Genomic_DNA"/>
</dbReference>
<keyword evidence="4" id="KW-0460">Magnesium</keyword>